<dbReference type="Proteomes" id="UP000198577">
    <property type="component" value="Unassembled WGS sequence"/>
</dbReference>
<evidence type="ECO:0000313" key="2">
    <source>
        <dbReference type="EMBL" id="SFQ46377.1"/>
    </source>
</evidence>
<dbReference type="RefSeq" id="WP_092282868.1">
    <property type="nucleotide sequence ID" value="NZ_FOXR01000057.1"/>
</dbReference>
<evidence type="ECO:0000313" key="3">
    <source>
        <dbReference type="Proteomes" id="UP000198577"/>
    </source>
</evidence>
<organism evidence="2 3">
    <name type="scientific">Caldicoprobacter faecalis</name>
    <dbReference type="NCBI Taxonomy" id="937334"/>
    <lineage>
        <taxon>Bacteria</taxon>
        <taxon>Bacillati</taxon>
        <taxon>Bacillota</taxon>
        <taxon>Clostridia</taxon>
        <taxon>Caldicoprobacterales</taxon>
        <taxon>Caldicoprobacteraceae</taxon>
        <taxon>Caldicoprobacter</taxon>
    </lineage>
</organism>
<evidence type="ECO:0000256" key="1">
    <source>
        <dbReference type="SAM" id="Phobius"/>
    </source>
</evidence>
<keyword evidence="1" id="KW-1133">Transmembrane helix</keyword>
<proteinExistence type="predicted"/>
<feature type="transmembrane region" description="Helical" evidence="1">
    <location>
        <begin position="45"/>
        <end position="70"/>
    </location>
</feature>
<gene>
    <name evidence="2" type="ORF">SAMN05444406_1576</name>
</gene>
<feature type="transmembrane region" description="Helical" evidence="1">
    <location>
        <begin position="17"/>
        <end position="39"/>
    </location>
</feature>
<dbReference type="EMBL" id="FOXR01000057">
    <property type="protein sequence ID" value="SFQ46377.1"/>
    <property type="molecule type" value="Genomic_DNA"/>
</dbReference>
<keyword evidence="1" id="KW-0472">Membrane</keyword>
<keyword evidence="1" id="KW-0812">Transmembrane</keyword>
<sequence length="153" mass="17355">MYSQEDLQQTGKQLKRIIILLGAVLIAFLVISIVLANMVNNTLGMIILLIGICLDIFIWGVYGSQVLAYYRFLGDMFTGRQRVESGVVKRVGTQPVYKDNKLYYYEVLIENDGVEQMLLVDANKPLPNIQVGQKYEFKVFQNFVIDILSGPNV</sequence>
<accession>A0A1I5YR42</accession>
<keyword evidence="3" id="KW-1185">Reference proteome</keyword>
<dbReference type="OrthoDB" id="2112428at2"/>
<dbReference type="AlphaFoldDB" id="A0A1I5YR42"/>
<protein>
    <submittedName>
        <fullName evidence="2">Uncharacterized protein</fullName>
    </submittedName>
</protein>
<reference evidence="2 3" key="1">
    <citation type="submission" date="2016-10" db="EMBL/GenBank/DDBJ databases">
        <authorList>
            <person name="de Groot N.N."/>
        </authorList>
    </citation>
    <scope>NUCLEOTIDE SEQUENCE [LARGE SCALE GENOMIC DNA]</scope>
    <source>
        <strain evidence="2 3">DSM 20678</strain>
    </source>
</reference>
<name>A0A1I5YR42_9FIRM</name>